<feature type="transmembrane region" description="Helical" evidence="1">
    <location>
        <begin position="251"/>
        <end position="273"/>
    </location>
</feature>
<dbReference type="InterPro" id="IPR016181">
    <property type="entry name" value="Acyl_CoA_acyltransferase"/>
</dbReference>
<dbReference type="PANTHER" id="PTHR20905">
    <property type="entry name" value="N-ACETYLTRANSFERASE-RELATED"/>
    <property type="match status" value="1"/>
</dbReference>
<reference evidence="3 4" key="1">
    <citation type="journal article" date="2013" name="Curr. Biol.">
        <title>The Genome of the Foraminiferan Reticulomyxa filosa.</title>
        <authorList>
            <person name="Glockner G."/>
            <person name="Hulsmann N."/>
            <person name="Schleicher M."/>
            <person name="Noegel A.A."/>
            <person name="Eichinger L."/>
            <person name="Gallinger C."/>
            <person name="Pawlowski J."/>
            <person name="Sierra R."/>
            <person name="Euteneuer U."/>
            <person name="Pillet L."/>
            <person name="Moustafa A."/>
            <person name="Platzer M."/>
            <person name="Groth M."/>
            <person name="Szafranski K."/>
            <person name="Schliwa M."/>
        </authorList>
    </citation>
    <scope>NUCLEOTIDE SEQUENCE [LARGE SCALE GENOMIC DNA]</scope>
</reference>
<dbReference type="EMBL" id="ASPP01021307">
    <property type="protein sequence ID" value="ETO12535.1"/>
    <property type="molecule type" value="Genomic_DNA"/>
</dbReference>
<dbReference type="PROSITE" id="PS51186">
    <property type="entry name" value="GNAT"/>
    <property type="match status" value="1"/>
</dbReference>
<sequence length="336" mass="39577">MSKLGLQLIDELFTLLNNESIYEYTIAKYEDVAQMVKVMVDAFYFGPVKDPCVSLLPSRIYADWCYVWIISTWHKKSYFCAKHKYSRELVGACCAEDEEETSMEPYESFLYDVQQEKGFVGSLNELCAELKKDFVEEQIKIGSAWYIENLCVDPAHRNKGIAKRLIQESVSLAKTLKPYRIVFAECSNSISFRCFQKCGFTCFRELKYKDWEHPKKSGNFPLQKYNSISMYDTLRLIIVVCLRFTSHSKTFFFFLVVKKFFLNLYIVFPYLIVGTEPNYFWQLKKGTRYLFFFSINSYTFLFCCCMNNQSNQIQTCCTFSMLARIVIVWISLFDCY</sequence>
<organism evidence="3 4">
    <name type="scientific">Reticulomyxa filosa</name>
    <dbReference type="NCBI Taxonomy" id="46433"/>
    <lineage>
        <taxon>Eukaryota</taxon>
        <taxon>Sar</taxon>
        <taxon>Rhizaria</taxon>
        <taxon>Retaria</taxon>
        <taxon>Foraminifera</taxon>
        <taxon>Monothalamids</taxon>
        <taxon>Reticulomyxidae</taxon>
        <taxon>Reticulomyxa</taxon>
    </lineage>
</organism>
<keyword evidence="1" id="KW-0472">Membrane</keyword>
<dbReference type="SUPFAM" id="SSF55729">
    <property type="entry name" value="Acyl-CoA N-acyltransferases (Nat)"/>
    <property type="match status" value="1"/>
</dbReference>
<dbReference type="Pfam" id="PF00583">
    <property type="entry name" value="Acetyltransf_1"/>
    <property type="match status" value="1"/>
</dbReference>
<proteinExistence type="predicted"/>
<feature type="domain" description="N-acetyltransferase" evidence="2">
    <location>
        <begin position="80"/>
        <end position="227"/>
    </location>
</feature>
<keyword evidence="1" id="KW-1133">Transmembrane helix</keyword>
<dbReference type="GO" id="GO:0008080">
    <property type="term" value="F:N-acetyltransferase activity"/>
    <property type="evidence" value="ECO:0007669"/>
    <property type="project" value="TreeGrafter"/>
</dbReference>
<dbReference type="Gene3D" id="3.40.630.30">
    <property type="match status" value="1"/>
</dbReference>
<accession>X6MHJ1</accession>
<dbReference type="PANTHER" id="PTHR20905:SF1">
    <property type="entry name" value="AT07410P-RELATED"/>
    <property type="match status" value="1"/>
</dbReference>
<dbReference type="InterPro" id="IPR000182">
    <property type="entry name" value="GNAT_dom"/>
</dbReference>
<name>X6MHJ1_RETFI</name>
<protein>
    <recommendedName>
        <fullName evidence="2">N-acetyltransferase domain-containing protein</fullName>
    </recommendedName>
</protein>
<dbReference type="Proteomes" id="UP000023152">
    <property type="component" value="Unassembled WGS sequence"/>
</dbReference>
<keyword evidence="4" id="KW-1185">Reference proteome</keyword>
<keyword evidence="1" id="KW-0812">Transmembrane</keyword>
<comment type="caution">
    <text evidence="3">The sequence shown here is derived from an EMBL/GenBank/DDBJ whole genome shotgun (WGS) entry which is preliminary data.</text>
</comment>
<dbReference type="CDD" id="cd04301">
    <property type="entry name" value="NAT_SF"/>
    <property type="match status" value="1"/>
</dbReference>
<evidence type="ECO:0000259" key="2">
    <source>
        <dbReference type="PROSITE" id="PS51186"/>
    </source>
</evidence>
<evidence type="ECO:0000256" key="1">
    <source>
        <dbReference type="SAM" id="Phobius"/>
    </source>
</evidence>
<gene>
    <name evidence="3" type="ORF">RFI_24837</name>
</gene>
<evidence type="ECO:0000313" key="3">
    <source>
        <dbReference type="EMBL" id="ETO12535.1"/>
    </source>
</evidence>
<feature type="transmembrane region" description="Helical" evidence="1">
    <location>
        <begin position="289"/>
        <end position="306"/>
    </location>
</feature>
<dbReference type="AlphaFoldDB" id="X6MHJ1"/>
<evidence type="ECO:0000313" key="4">
    <source>
        <dbReference type="Proteomes" id="UP000023152"/>
    </source>
</evidence>